<gene>
    <name evidence="2" type="ORF">BOW52_07770</name>
</gene>
<feature type="transmembrane region" description="Helical" evidence="1">
    <location>
        <begin position="36"/>
        <end position="55"/>
    </location>
</feature>
<accession>A0A1T2L1L1</accession>
<organism evidence="2 3">
    <name type="scientific">Solemya elarraichensis gill symbiont</name>
    <dbReference type="NCBI Taxonomy" id="1918949"/>
    <lineage>
        <taxon>Bacteria</taxon>
        <taxon>Pseudomonadati</taxon>
        <taxon>Pseudomonadota</taxon>
        <taxon>Gammaproteobacteria</taxon>
        <taxon>sulfur-oxidizing symbionts</taxon>
    </lineage>
</organism>
<evidence type="ECO:0000313" key="3">
    <source>
        <dbReference type="Proteomes" id="UP000190198"/>
    </source>
</evidence>
<dbReference type="Proteomes" id="UP000190198">
    <property type="component" value="Unassembled WGS sequence"/>
</dbReference>
<keyword evidence="1" id="KW-0812">Transmembrane</keyword>
<protein>
    <submittedName>
        <fullName evidence="2">Uncharacterized protein</fullName>
    </submittedName>
</protein>
<sequence length="127" mass="14396">MDGHIQKISSSYLDGIQLRFTVGDQLTRWQKLEKGIVTGFTVSVVLFIMGMNLLINAAQRETRGPKTESGIYLPSSRGFMDDLTLTSTTHIRSRWMLTALTDVALWERMEFKTANSRSDHQEGADDR</sequence>
<name>A0A1T2L1L1_9GAMM</name>
<keyword evidence="1" id="KW-0472">Membrane</keyword>
<keyword evidence="1" id="KW-1133">Transmembrane helix</keyword>
<proteinExistence type="predicted"/>
<dbReference type="AlphaFoldDB" id="A0A1T2L1L1"/>
<keyword evidence="3" id="KW-1185">Reference proteome</keyword>
<evidence type="ECO:0000256" key="1">
    <source>
        <dbReference type="SAM" id="Phobius"/>
    </source>
</evidence>
<comment type="caution">
    <text evidence="2">The sequence shown here is derived from an EMBL/GenBank/DDBJ whole genome shotgun (WGS) entry which is preliminary data.</text>
</comment>
<dbReference type="EMBL" id="MPRK01000146">
    <property type="protein sequence ID" value="OOZ38979.1"/>
    <property type="molecule type" value="Genomic_DNA"/>
</dbReference>
<reference evidence="2 3" key="1">
    <citation type="submission" date="2016-11" db="EMBL/GenBank/DDBJ databases">
        <title>Mixed transmission modes and dynamic genome evolution in an obligate animal-bacterial symbiosis.</title>
        <authorList>
            <person name="Russell S.L."/>
            <person name="Corbett-Detig R.B."/>
            <person name="Cavanaugh C.M."/>
        </authorList>
    </citation>
    <scope>NUCLEOTIDE SEQUENCE [LARGE SCALE GENOMIC DNA]</scope>
    <source>
        <strain evidence="2">Sp-SM6</strain>
    </source>
</reference>
<evidence type="ECO:0000313" key="2">
    <source>
        <dbReference type="EMBL" id="OOZ38979.1"/>
    </source>
</evidence>